<dbReference type="PANTHER" id="PTHR34126:SF1">
    <property type="entry name" value="PEROXISOME BIOGENESIS PROTEIN 22"/>
    <property type="match status" value="1"/>
</dbReference>
<feature type="compositionally biased region" description="Low complexity" evidence="1">
    <location>
        <begin position="41"/>
        <end position="52"/>
    </location>
</feature>
<dbReference type="Pfam" id="PF22978">
    <property type="entry name" value="HAD_Pex22"/>
    <property type="match status" value="1"/>
</dbReference>
<dbReference type="PANTHER" id="PTHR34126">
    <property type="entry name" value="PEROXISOME BIOGENESIS PROTEIN 22"/>
    <property type="match status" value="1"/>
</dbReference>
<keyword evidence="3" id="KW-1185">Reference proteome</keyword>
<feature type="compositionally biased region" description="Low complexity" evidence="1">
    <location>
        <begin position="60"/>
        <end position="79"/>
    </location>
</feature>
<proteinExistence type="predicted"/>
<dbReference type="EMBL" id="SIDB01000013">
    <property type="protein sequence ID" value="KAI3424201.1"/>
    <property type="molecule type" value="Genomic_DNA"/>
</dbReference>
<dbReference type="GO" id="GO:0007031">
    <property type="term" value="P:peroxisome organization"/>
    <property type="evidence" value="ECO:0007669"/>
    <property type="project" value="InterPro"/>
</dbReference>
<dbReference type="Proteomes" id="UP001055712">
    <property type="component" value="Unassembled WGS sequence"/>
</dbReference>
<reference evidence="2" key="2">
    <citation type="submission" date="2020-11" db="EMBL/GenBank/DDBJ databases">
        <authorList>
            <person name="Cecchin M."/>
            <person name="Marcolungo L."/>
            <person name="Rossato M."/>
            <person name="Girolomoni L."/>
            <person name="Cosentino E."/>
            <person name="Cuine S."/>
            <person name="Li-Beisson Y."/>
            <person name="Delledonne M."/>
            <person name="Ballottari M."/>
        </authorList>
    </citation>
    <scope>NUCLEOTIDE SEQUENCE</scope>
    <source>
        <strain evidence="2">211/11P</strain>
        <tissue evidence="2">Whole cell</tissue>
    </source>
</reference>
<gene>
    <name evidence="2" type="ORF">D9Q98_009557</name>
</gene>
<protein>
    <submittedName>
        <fullName evidence="2">Uncharacterized protein</fullName>
    </submittedName>
</protein>
<evidence type="ECO:0000313" key="2">
    <source>
        <dbReference type="EMBL" id="KAI3424201.1"/>
    </source>
</evidence>
<organism evidence="2 3">
    <name type="scientific">Chlorella vulgaris</name>
    <name type="common">Green alga</name>
    <dbReference type="NCBI Taxonomy" id="3077"/>
    <lineage>
        <taxon>Eukaryota</taxon>
        <taxon>Viridiplantae</taxon>
        <taxon>Chlorophyta</taxon>
        <taxon>core chlorophytes</taxon>
        <taxon>Trebouxiophyceae</taxon>
        <taxon>Chlorellales</taxon>
        <taxon>Chlorellaceae</taxon>
        <taxon>Chlorella clade</taxon>
        <taxon>Chlorella</taxon>
    </lineage>
</organism>
<sequence length="480" mass="50171">MASLLGETSGPTLALTGILGLAAVLYAIYQLRGPAPKPDEQGGQQQQQQQQQLDSGPNKPSTSAAAGPGHSAAPSSPSAAVSRRLAGIKRVTMSVPGVLLQESSPGDLDESASVRTDAVELARDIVRCCSQGVYLMCHVDDDIGEAVVRGALEHAGLLGTGAGQVPPHRLLFCGTLLGKVSMVRQLEPDLHIDGHPQTVSDLQRFVNQLLLVQAPDAAQNLAGNSAAAATAANVQHAASLAAAMEPVRAVEGLSNKDIENVMMMFISDLTQSLTPVKRRALLSLGGGEGVSFGDFMSNLFGGSWRDHVPEGWTLPSFDWSDLGEFEYSNNMGEFLMSHDLPELVTVTSPQDLHDTLETIESSFCKAEEFKPAAKVPAACQGPKVSIALVPKICTLQGATKQVVCDPAKLVLTKTPGSCTHKHLSASKWTGKECKISGTAGLASNKTVGGGIKEIPLTSFFHSDSAATEFAAAPAPAPITA</sequence>
<evidence type="ECO:0000313" key="3">
    <source>
        <dbReference type="Proteomes" id="UP001055712"/>
    </source>
</evidence>
<dbReference type="InterPro" id="IPR037485">
    <property type="entry name" value="PEX22"/>
</dbReference>
<evidence type="ECO:0000256" key="1">
    <source>
        <dbReference type="SAM" id="MobiDB-lite"/>
    </source>
</evidence>
<dbReference type="OrthoDB" id="77656at2759"/>
<name>A0A9D4TFH0_CHLVU</name>
<reference evidence="2" key="1">
    <citation type="journal article" date="2019" name="Plant J.">
        <title>Chlorella vulgaris genome assembly and annotation reveals the molecular basis for metabolic acclimation to high light conditions.</title>
        <authorList>
            <person name="Cecchin M."/>
            <person name="Marcolungo L."/>
            <person name="Rossato M."/>
            <person name="Girolomoni L."/>
            <person name="Cosentino E."/>
            <person name="Cuine S."/>
            <person name="Li-Beisson Y."/>
            <person name="Delledonne M."/>
            <person name="Ballottari M."/>
        </authorList>
    </citation>
    <scope>NUCLEOTIDE SEQUENCE</scope>
    <source>
        <strain evidence="2">211/11P</strain>
    </source>
</reference>
<feature type="region of interest" description="Disordered" evidence="1">
    <location>
        <begin position="35"/>
        <end position="79"/>
    </location>
</feature>
<accession>A0A9D4TFH0</accession>
<dbReference type="AlphaFoldDB" id="A0A9D4TFH0"/>
<comment type="caution">
    <text evidence="2">The sequence shown here is derived from an EMBL/GenBank/DDBJ whole genome shotgun (WGS) entry which is preliminary data.</text>
</comment>